<feature type="domain" description="Trichome birefringence-like C-terminal" evidence="7">
    <location>
        <begin position="122"/>
        <end position="387"/>
    </location>
</feature>
<accession>A0A6P5TGB6</accession>
<dbReference type="InterPro" id="IPR026057">
    <property type="entry name" value="TBL_C"/>
</dbReference>
<keyword evidence="9" id="KW-1185">Reference proteome</keyword>
<name>A0A6P5TGB6_PRUAV</name>
<dbReference type="PANTHER" id="PTHR32285:SF149">
    <property type="entry name" value="TRICHOME BIREFRINGENCE-LIKE N-TERMINAL DOMAIN-CONTAINING PROTEIN"/>
    <property type="match status" value="1"/>
</dbReference>
<comment type="subcellular location">
    <subcellularLocation>
        <location evidence="1">Membrane</location>
        <topology evidence="1">Single-pass membrane protein</topology>
    </subcellularLocation>
</comment>
<gene>
    <name evidence="10" type="primary">LOC110766713</name>
</gene>
<dbReference type="Pfam" id="PF14416">
    <property type="entry name" value="PMR5N"/>
    <property type="match status" value="1"/>
</dbReference>
<evidence type="ECO:0000256" key="5">
    <source>
        <dbReference type="ARBA" id="ARBA00022989"/>
    </source>
</evidence>
<sequence>MRLNQSGHSHCLFHLQRPISHQLGFLTHSIALSNTMGCSCVTVAALVFCLLHQIQGNTRPSNNVVNSGSCDLFHGRWVYDRFYPLYNSTTCPFIGKEFNCQNNGRPDNDYLKYRWQPTSCQIPRISGRGFLRRFRGKRILFVGDSLSLNQWQSLACLIYKSAPQAKYNVIRTGGLSILKFPEFDVSIMLSRNSYLVDIMREKIGHVLVLDSIQNGNFWRTFDVLVFDTWHWWLHTGRKQPWDFVRYRGRTYKDMDRMVAYERALRTWATWVDFTVDSSKTQVFFQGVSPDSMNPREWGVANSENCRGQTQPLLGTQYPGGTHPAQLVLERVLRRVSKPVHLLDITTLSQLRKDGHPSAYGYGGSRGTDCTHWCLPGVPDTWNQLLFAALFQS</sequence>
<evidence type="ECO:0000259" key="8">
    <source>
        <dbReference type="Pfam" id="PF14416"/>
    </source>
</evidence>
<keyword evidence="4" id="KW-0735">Signal-anchor</keyword>
<evidence type="ECO:0000256" key="2">
    <source>
        <dbReference type="ARBA" id="ARBA00007727"/>
    </source>
</evidence>
<evidence type="ECO:0000256" key="6">
    <source>
        <dbReference type="ARBA" id="ARBA00023136"/>
    </source>
</evidence>
<reference evidence="10" key="1">
    <citation type="submission" date="2025-08" db="UniProtKB">
        <authorList>
            <consortium name="RefSeq"/>
        </authorList>
    </citation>
    <scope>IDENTIFICATION</scope>
</reference>
<dbReference type="RefSeq" id="XP_021826117.1">
    <property type="nucleotide sequence ID" value="XM_021970425.1"/>
</dbReference>
<feature type="domain" description="Trichome birefringence-like N-terminal" evidence="8">
    <location>
        <begin position="69"/>
        <end position="121"/>
    </location>
</feature>
<proteinExistence type="inferred from homology"/>
<evidence type="ECO:0000259" key="7">
    <source>
        <dbReference type="Pfam" id="PF13839"/>
    </source>
</evidence>
<organism evidence="9 10">
    <name type="scientific">Prunus avium</name>
    <name type="common">Cherry</name>
    <name type="synonym">Cerasus avium</name>
    <dbReference type="NCBI Taxonomy" id="42229"/>
    <lineage>
        <taxon>Eukaryota</taxon>
        <taxon>Viridiplantae</taxon>
        <taxon>Streptophyta</taxon>
        <taxon>Embryophyta</taxon>
        <taxon>Tracheophyta</taxon>
        <taxon>Spermatophyta</taxon>
        <taxon>Magnoliopsida</taxon>
        <taxon>eudicotyledons</taxon>
        <taxon>Gunneridae</taxon>
        <taxon>Pentapetalae</taxon>
        <taxon>rosids</taxon>
        <taxon>fabids</taxon>
        <taxon>Rosales</taxon>
        <taxon>Rosaceae</taxon>
        <taxon>Amygdaloideae</taxon>
        <taxon>Amygdaleae</taxon>
        <taxon>Prunus</taxon>
    </lineage>
</organism>
<keyword evidence="5" id="KW-1133">Transmembrane helix</keyword>
<dbReference type="KEGG" id="pavi:110766713"/>
<dbReference type="GO" id="GO:0016020">
    <property type="term" value="C:membrane"/>
    <property type="evidence" value="ECO:0007669"/>
    <property type="project" value="UniProtKB-SubCell"/>
</dbReference>
<dbReference type="AlphaFoldDB" id="A0A6P5TGB6"/>
<keyword evidence="3" id="KW-0812">Transmembrane</keyword>
<dbReference type="InterPro" id="IPR025846">
    <property type="entry name" value="TBL_N"/>
</dbReference>
<dbReference type="GeneID" id="110766713"/>
<protein>
    <submittedName>
        <fullName evidence="10">Protein trichome birefringence-like 43 isoform X1</fullName>
    </submittedName>
</protein>
<dbReference type="GO" id="GO:0016413">
    <property type="term" value="F:O-acetyltransferase activity"/>
    <property type="evidence" value="ECO:0007669"/>
    <property type="project" value="InterPro"/>
</dbReference>
<dbReference type="Pfam" id="PF13839">
    <property type="entry name" value="PC-Esterase"/>
    <property type="match status" value="1"/>
</dbReference>
<evidence type="ECO:0000256" key="4">
    <source>
        <dbReference type="ARBA" id="ARBA00022968"/>
    </source>
</evidence>
<comment type="similarity">
    <text evidence="2">Belongs to the PC-esterase family. TBL subfamily.</text>
</comment>
<dbReference type="Proteomes" id="UP000515124">
    <property type="component" value="Unplaced"/>
</dbReference>
<evidence type="ECO:0000256" key="1">
    <source>
        <dbReference type="ARBA" id="ARBA00004167"/>
    </source>
</evidence>
<dbReference type="GO" id="GO:0005794">
    <property type="term" value="C:Golgi apparatus"/>
    <property type="evidence" value="ECO:0007669"/>
    <property type="project" value="TreeGrafter"/>
</dbReference>
<dbReference type="PANTHER" id="PTHR32285">
    <property type="entry name" value="PROTEIN TRICHOME BIREFRINGENCE-LIKE 9-RELATED"/>
    <property type="match status" value="1"/>
</dbReference>
<evidence type="ECO:0000313" key="10">
    <source>
        <dbReference type="RefSeq" id="XP_021826117.1"/>
    </source>
</evidence>
<dbReference type="InterPro" id="IPR029962">
    <property type="entry name" value="TBL"/>
</dbReference>
<evidence type="ECO:0000256" key="3">
    <source>
        <dbReference type="ARBA" id="ARBA00022692"/>
    </source>
</evidence>
<keyword evidence="6" id="KW-0472">Membrane</keyword>
<evidence type="ECO:0000313" key="9">
    <source>
        <dbReference type="Proteomes" id="UP000515124"/>
    </source>
</evidence>